<evidence type="ECO:0000256" key="2">
    <source>
        <dbReference type="ARBA" id="ARBA00022692"/>
    </source>
</evidence>
<feature type="domain" description="Fatty acid hydroxylase" evidence="6">
    <location>
        <begin position="96"/>
        <end position="232"/>
    </location>
</feature>
<evidence type="ECO:0000256" key="1">
    <source>
        <dbReference type="ARBA" id="ARBA00004370"/>
    </source>
</evidence>
<comment type="subcellular location">
    <subcellularLocation>
        <location evidence="1">Membrane</location>
    </subcellularLocation>
</comment>
<feature type="transmembrane region" description="Helical" evidence="5">
    <location>
        <begin position="6"/>
        <end position="27"/>
    </location>
</feature>
<proteinExistence type="predicted"/>
<evidence type="ECO:0000313" key="7">
    <source>
        <dbReference type="EMBL" id="RUO79294.1"/>
    </source>
</evidence>
<gene>
    <name evidence="7" type="ORF">CWI83_01920</name>
</gene>
<dbReference type="EMBL" id="PIQG01000001">
    <property type="protein sequence ID" value="RUO79294.1"/>
    <property type="molecule type" value="Genomic_DNA"/>
</dbReference>
<keyword evidence="8" id="KW-1185">Reference proteome</keyword>
<dbReference type="GO" id="GO:0005506">
    <property type="term" value="F:iron ion binding"/>
    <property type="evidence" value="ECO:0007669"/>
    <property type="project" value="InterPro"/>
</dbReference>
<dbReference type="Proteomes" id="UP000288279">
    <property type="component" value="Unassembled WGS sequence"/>
</dbReference>
<dbReference type="InterPro" id="IPR050307">
    <property type="entry name" value="Sterol_Desaturase_Related"/>
</dbReference>
<protein>
    <recommendedName>
        <fullName evidence="6">Fatty acid hydroxylase domain-containing protein</fullName>
    </recommendedName>
</protein>
<name>A0A432ZN31_9GAMM</name>
<dbReference type="GO" id="GO:0016020">
    <property type="term" value="C:membrane"/>
    <property type="evidence" value="ECO:0007669"/>
    <property type="project" value="UniProtKB-SubCell"/>
</dbReference>
<feature type="transmembrane region" description="Helical" evidence="5">
    <location>
        <begin position="48"/>
        <end position="69"/>
    </location>
</feature>
<organism evidence="7 8">
    <name type="scientific">Pseudidiomarina taiwanensis</name>
    <dbReference type="NCBI Taxonomy" id="337250"/>
    <lineage>
        <taxon>Bacteria</taxon>
        <taxon>Pseudomonadati</taxon>
        <taxon>Pseudomonadota</taxon>
        <taxon>Gammaproteobacteria</taxon>
        <taxon>Alteromonadales</taxon>
        <taxon>Idiomarinaceae</taxon>
        <taxon>Pseudidiomarina</taxon>
    </lineage>
</organism>
<keyword evidence="4 5" id="KW-0472">Membrane</keyword>
<feature type="transmembrane region" description="Helical" evidence="5">
    <location>
        <begin position="89"/>
        <end position="108"/>
    </location>
</feature>
<accession>A0A432ZN31</accession>
<evidence type="ECO:0000313" key="8">
    <source>
        <dbReference type="Proteomes" id="UP000288279"/>
    </source>
</evidence>
<feature type="transmembrane region" description="Helical" evidence="5">
    <location>
        <begin position="149"/>
        <end position="173"/>
    </location>
</feature>
<keyword evidence="2 5" id="KW-0812">Transmembrane</keyword>
<dbReference type="PANTHER" id="PTHR11863">
    <property type="entry name" value="STEROL DESATURASE"/>
    <property type="match status" value="1"/>
</dbReference>
<evidence type="ECO:0000256" key="5">
    <source>
        <dbReference type="SAM" id="Phobius"/>
    </source>
</evidence>
<dbReference type="GO" id="GO:0008610">
    <property type="term" value="P:lipid biosynthetic process"/>
    <property type="evidence" value="ECO:0007669"/>
    <property type="project" value="InterPro"/>
</dbReference>
<comment type="caution">
    <text evidence="7">The sequence shown here is derived from an EMBL/GenBank/DDBJ whole genome shotgun (WGS) entry which is preliminary data.</text>
</comment>
<evidence type="ECO:0000256" key="3">
    <source>
        <dbReference type="ARBA" id="ARBA00022989"/>
    </source>
</evidence>
<dbReference type="RefSeq" id="WP_126824967.1">
    <property type="nucleotide sequence ID" value="NZ_PIQG01000001.1"/>
</dbReference>
<dbReference type="AlphaFoldDB" id="A0A432ZN31"/>
<reference evidence="7 8" key="1">
    <citation type="journal article" date="2011" name="Front. Microbiol.">
        <title>Genomic signatures of strain selection and enhancement in Bacillus atrophaeus var. globigii, a historical biowarfare simulant.</title>
        <authorList>
            <person name="Gibbons H.S."/>
            <person name="Broomall S.M."/>
            <person name="McNew L.A."/>
            <person name="Daligault H."/>
            <person name="Chapman C."/>
            <person name="Bruce D."/>
            <person name="Karavis M."/>
            <person name="Krepps M."/>
            <person name="McGregor P.A."/>
            <person name="Hong C."/>
            <person name="Park K.H."/>
            <person name="Akmal A."/>
            <person name="Feldman A."/>
            <person name="Lin J.S."/>
            <person name="Chang W.E."/>
            <person name="Higgs B.W."/>
            <person name="Demirev P."/>
            <person name="Lindquist J."/>
            <person name="Liem A."/>
            <person name="Fochler E."/>
            <person name="Read T.D."/>
            <person name="Tapia R."/>
            <person name="Johnson S."/>
            <person name="Bishop-Lilly K.A."/>
            <person name="Detter C."/>
            <person name="Han C."/>
            <person name="Sozhamannan S."/>
            <person name="Rosenzweig C.N."/>
            <person name="Skowronski E.W."/>
        </authorList>
    </citation>
    <scope>NUCLEOTIDE SEQUENCE [LARGE SCALE GENOMIC DNA]</scope>
    <source>
        <strain evidence="7 8">PIT1</strain>
    </source>
</reference>
<dbReference type="GO" id="GO:0016491">
    <property type="term" value="F:oxidoreductase activity"/>
    <property type="evidence" value="ECO:0007669"/>
    <property type="project" value="InterPro"/>
</dbReference>
<sequence>MPTEPFAYEVWLRLGAFGLMLLLMLSWEQLAPKRQAKISKWRRWRANFGLVVVNTLVLRLLIPAGAVGAAAYAQQHQFGLFNSFQLNQALPGLAIVIAVICLDAIIYWQHRLFHRIPLLWRLHRVHHADIDFDVSTGLRFHPLEIIISMLIKIIAVLALGISPLAVIIFEVILNASSMFNHGNVALPRRIEPWVRKLIVTQDMHRIHHSRAQVETDSNFGFNLSIWDRLFGSYTARAEKGPDGLEIGLDEYPSEASSTPLWQLLKIPFTKPKSDL</sequence>
<evidence type="ECO:0000259" key="6">
    <source>
        <dbReference type="Pfam" id="PF04116"/>
    </source>
</evidence>
<keyword evidence="3 5" id="KW-1133">Transmembrane helix</keyword>
<dbReference type="Pfam" id="PF04116">
    <property type="entry name" value="FA_hydroxylase"/>
    <property type="match status" value="1"/>
</dbReference>
<dbReference type="InterPro" id="IPR006694">
    <property type="entry name" value="Fatty_acid_hydroxylase"/>
</dbReference>
<evidence type="ECO:0000256" key="4">
    <source>
        <dbReference type="ARBA" id="ARBA00023136"/>
    </source>
</evidence>
<dbReference type="OrthoDB" id="9770329at2"/>